<dbReference type="SUPFAM" id="SSF47576">
    <property type="entry name" value="Calponin-homology domain, CH-domain"/>
    <property type="match status" value="1"/>
</dbReference>
<organism evidence="2 3">
    <name type="scientific">Desmophyllum pertusum</name>
    <dbReference type="NCBI Taxonomy" id="174260"/>
    <lineage>
        <taxon>Eukaryota</taxon>
        <taxon>Metazoa</taxon>
        <taxon>Cnidaria</taxon>
        <taxon>Anthozoa</taxon>
        <taxon>Hexacorallia</taxon>
        <taxon>Scleractinia</taxon>
        <taxon>Caryophylliina</taxon>
        <taxon>Caryophylliidae</taxon>
        <taxon>Desmophyllum</taxon>
    </lineage>
</organism>
<comment type="caution">
    <text evidence="2">The sequence shown here is derived from an EMBL/GenBank/DDBJ whole genome shotgun (WGS) entry which is preliminary data.</text>
</comment>
<evidence type="ECO:0000259" key="1">
    <source>
        <dbReference type="Pfam" id="PF00307"/>
    </source>
</evidence>
<evidence type="ECO:0000313" key="3">
    <source>
        <dbReference type="Proteomes" id="UP001163046"/>
    </source>
</evidence>
<reference evidence="2" key="1">
    <citation type="submission" date="2023-01" db="EMBL/GenBank/DDBJ databases">
        <title>Genome assembly of the deep-sea coral Lophelia pertusa.</title>
        <authorList>
            <person name="Herrera S."/>
            <person name="Cordes E."/>
        </authorList>
    </citation>
    <scope>NUCLEOTIDE SEQUENCE</scope>
    <source>
        <strain evidence="2">USNM1676648</strain>
        <tissue evidence="2">Polyp</tissue>
    </source>
</reference>
<accession>A0A9W9Z6D7</accession>
<name>A0A9W9Z6D7_9CNID</name>
<sequence>MLKRTRAFYELGAALRVANPQVGHVVDKDDLSLFSWVSKVTGRQVVNFQSFQDGTVLCLLLNKILDGVIPNLVLEFGSAVEKISLALKVSSEQLSIGTSLEADAIVNQRCREKFVDYLKSLYMVYSNKFKKVHDAFKQRNLTREFKRQQLKEQRLQSERRGSELPCLGDLLHDNSRNAREWLQISLANASKGVPSDENLGNVNNTRRQIDELEQISNGTVKKTRTEN</sequence>
<dbReference type="Gene3D" id="1.10.418.10">
    <property type="entry name" value="Calponin-like domain"/>
    <property type="match status" value="1"/>
</dbReference>
<evidence type="ECO:0000313" key="2">
    <source>
        <dbReference type="EMBL" id="KAJ7375962.1"/>
    </source>
</evidence>
<dbReference type="InterPro" id="IPR036872">
    <property type="entry name" value="CH_dom_sf"/>
</dbReference>
<keyword evidence="3" id="KW-1185">Reference proteome</keyword>
<dbReference type="InterPro" id="IPR001715">
    <property type="entry name" value="CH_dom"/>
</dbReference>
<dbReference type="Proteomes" id="UP001163046">
    <property type="component" value="Unassembled WGS sequence"/>
</dbReference>
<protein>
    <recommendedName>
        <fullName evidence="1">Calponin-homology (CH) domain-containing protein</fullName>
    </recommendedName>
</protein>
<dbReference type="EMBL" id="MU826426">
    <property type="protein sequence ID" value="KAJ7375962.1"/>
    <property type="molecule type" value="Genomic_DNA"/>
</dbReference>
<proteinExistence type="predicted"/>
<dbReference type="Pfam" id="PF00307">
    <property type="entry name" value="CH"/>
    <property type="match status" value="1"/>
</dbReference>
<gene>
    <name evidence="2" type="ORF">OS493_037769</name>
</gene>
<dbReference type="AlphaFoldDB" id="A0A9W9Z6D7"/>
<feature type="domain" description="Calponin-homology (CH)" evidence="1">
    <location>
        <begin position="33"/>
        <end position="126"/>
    </location>
</feature>
<dbReference type="OrthoDB" id="18740at2759"/>